<dbReference type="InterPro" id="IPR002156">
    <property type="entry name" value="RNaseH_domain"/>
</dbReference>
<dbReference type="SUPFAM" id="SSF53098">
    <property type="entry name" value="Ribonuclease H-like"/>
    <property type="match status" value="1"/>
</dbReference>
<dbReference type="InterPro" id="IPR044730">
    <property type="entry name" value="RNase_H-like_dom_plant"/>
</dbReference>
<dbReference type="GO" id="GO:0003676">
    <property type="term" value="F:nucleic acid binding"/>
    <property type="evidence" value="ECO:0007669"/>
    <property type="project" value="InterPro"/>
</dbReference>
<gene>
    <name evidence="2" type="ORF">RchiOBHm_Chr7g0225251</name>
</gene>
<dbReference type="OMA" id="CKINHEY"/>
<evidence type="ECO:0000313" key="3">
    <source>
        <dbReference type="Proteomes" id="UP000238479"/>
    </source>
</evidence>
<dbReference type="Gene3D" id="3.30.420.10">
    <property type="entry name" value="Ribonuclease H-like superfamily/Ribonuclease H"/>
    <property type="match status" value="1"/>
</dbReference>
<dbReference type="InterPro" id="IPR053151">
    <property type="entry name" value="RNase_H-like"/>
</dbReference>
<name>A0A2P6PE20_ROSCH</name>
<dbReference type="CDD" id="cd06222">
    <property type="entry name" value="RNase_H_like"/>
    <property type="match status" value="1"/>
</dbReference>
<dbReference type="PANTHER" id="PTHR47723:SF19">
    <property type="entry name" value="POLYNUCLEOTIDYL TRANSFERASE, RIBONUCLEASE H-LIKE SUPERFAMILY PROTEIN"/>
    <property type="match status" value="1"/>
</dbReference>
<dbReference type="InterPro" id="IPR012337">
    <property type="entry name" value="RNaseH-like_sf"/>
</dbReference>
<comment type="caution">
    <text evidence="2">The sequence shown here is derived from an EMBL/GenBank/DDBJ whole genome shotgun (WGS) entry which is preliminary data.</text>
</comment>
<dbReference type="Gramene" id="PRQ20174">
    <property type="protein sequence ID" value="PRQ20174"/>
    <property type="gene ID" value="RchiOBHm_Chr7g0225251"/>
</dbReference>
<evidence type="ECO:0000259" key="1">
    <source>
        <dbReference type="Pfam" id="PF13456"/>
    </source>
</evidence>
<sequence length="189" mass="21055">MSANDTITRKSKKTIIGMFWIKPPTDFYKLNVDGARQQNGNIAAGGVLRDHIGWWISSFIANLGCGSVLQAEAWGLLIGLKMASASQCHHLLVECDSEVLVSLINDGVDELHPLKTIIDCCNSLRRQLWSCEITHVYREINQVDDVLSKAGLDTDIGVHFMEQPPPQVMPSFLDDLCESPRFRNVVSDM</sequence>
<protein>
    <submittedName>
        <fullName evidence="2">Putative ribonuclease H-like domain-containing protein</fullName>
    </submittedName>
</protein>
<evidence type="ECO:0000313" key="2">
    <source>
        <dbReference type="EMBL" id="PRQ20174.1"/>
    </source>
</evidence>
<dbReference type="GO" id="GO:0004523">
    <property type="term" value="F:RNA-DNA hybrid ribonuclease activity"/>
    <property type="evidence" value="ECO:0007669"/>
    <property type="project" value="InterPro"/>
</dbReference>
<dbReference type="EMBL" id="PDCK01000045">
    <property type="protein sequence ID" value="PRQ20174.1"/>
    <property type="molecule type" value="Genomic_DNA"/>
</dbReference>
<dbReference type="STRING" id="74649.A0A2P6PE20"/>
<keyword evidence="3" id="KW-1185">Reference proteome</keyword>
<feature type="domain" description="RNase H type-1" evidence="1">
    <location>
        <begin position="31"/>
        <end position="150"/>
    </location>
</feature>
<dbReference type="AlphaFoldDB" id="A0A2P6PE20"/>
<organism evidence="2 3">
    <name type="scientific">Rosa chinensis</name>
    <name type="common">China rose</name>
    <dbReference type="NCBI Taxonomy" id="74649"/>
    <lineage>
        <taxon>Eukaryota</taxon>
        <taxon>Viridiplantae</taxon>
        <taxon>Streptophyta</taxon>
        <taxon>Embryophyta</taxon>
        <taxon>Tracheophyta</taxon>
        <taxon>Spermatophyta</taxon>
        <taxon>Magnoliopsida</taxon>
        <taxon>eudicotyledons</taxon>
        <taxon>Gunneridae</taxon>
        <taxon>Pentapetalae</taxon>
        <taxon>rosids</taxon>
        <taxon>fabids</taxon>
        <taxon>Rosales</taxon>
        <taxon>Rosaceae</taxon>
        <taxon>Rosoideae</taxon>
        <taxon>Rosoideae incertae sedis</taxon>
        <taxon>Rosa</taxon>
    </lineage>
</organism>
<proteinExistence type="predicted"/>
<dbReference type="InterPro" id="IPR036397">
    <property type="entry name" value="RNaseH_sf"/>
</dbReference>
<reference evidence="2 3" key="1">
    <citation type="journal article" date="2018" name="Nat. Genet.">
        <title>The Rosa genome provides new insights in the design of modern roses.</title>
        <authorList>
            <person name="Bendahmane M."/>
        </authorList>
    </citation>
    <scope>NUCLEOTIDE SEQUENCE [LARGE SCALE GENOMIC DNA]</scope>
    <source>
        <strain evidence="3">cv. Old Blush</strain>
    </source>
</reference>
<accession>A0A2P6PE20</accession>
<dbReference type="Proteomes" id="UP000238479">
    <property type="component" value="Chromosome 7"/>
</dbReference>
<dbReference type="Pfam" id="PF13456">
    <property type="entry name" value="RVT_3"/>
    <property type="match status" value="1"/>
</dbReference>
<dbReference type="PANTHER" id="PTHR47723">
    <property type="entry name" value="OS05G0353850 PROTEIN"/>
    <property type="match status" value="1"/>
</dbReference>